<evidence type="ECO:0000256" key="1">
    <source>
        <dbReference type="ARBA" id="ARBA00005532"/>
    </source>
</evidence>
<dbReference type="NCBIfam" id="TIGR00116">
    <property type="entry name" value="tsf"/>
    <property type="match status" value="1"/>
</dbReference>
<dbReference type="PROSITE" id="PS01126">
    <property type="entry name" value="EF_TS_1"/>
    <property type="match status" value="1"/>
</dbReference>
<dbReference type="PROSITE" id="PS01127">
    <property type="entry name" value="EF_TS_2"/>
    <property type="match status" value="1"/>
</dbReference>
<dbReference type="CDD" id="cd14275">
    <property type="entry name" value="UBA_EF-Ts"/>
    <property type="match status" value="1"/>
</dbReference>
<dbReference type="Pfam" id="PF00889">
    <property type="entry name" value="EF_TS"/>
    <property type="match status" value="1"/>
</dbReference>
<dbReference type="HAMAP" id="MF_00050">
    <property type="entry name" value="EF_Ts"/>
    <property type="match status" value="1"/>
</dbReference>
<dbReference type="PANTHER" id="PTHR11741">
    <property type="entry name" value="ELONGATION FACTOR TS"/>
    <property type="match status" value="1"/>
</dbReference>
<dbReference type="InterPro" id="IPR014039">
    <property type="entry name" value="Transl_elong_EFTs/EF1B_dimer"/>
</dbReference>
<dbReference type="Gene3D" id="1.10.8.10">
    <property type="entry name" value="DNA helicase RuvA subunit, C-terminal domain"/>
    <property type="match status" value="1"/>
</dbReference>
<keyword evidence="2" id="KW-0251">Elongation factor</keyword>
<evidence type="ECO:0000313" key="5">
    <source>
        <dbReference type="EMBL" id="SVB87322.1"/>
    </source>
</evidence>
<proteinExistence type="inferred from homology"/>
<comment type="similarity">
    <text evidence="1">Belongs to the EF-Ts family.</text>
</comment>
<accession>A0A382HJJ8</accession>
<evidence type="ECO:0000256" key="2">
    <source>
        <dbReference type="ARBA" id="ARBA00022768"/>
    </source>
</evidence>
<gene>
    <name evidence="5" type="ORF">METZ01_LOCUS240176</name>
</gene>
<evidence type="ECO:0000259" key="4">
    <source>
        <dbReference type="Pfam" id="PF00889"/>
    </source>
</evidence>
<keyword evidence="3" id="KW-0648">Protein biosynthesis</keyword>
<dbReference type="InterPro" id="IPR001816">
    <property type="entry name" value="Transl_elong_EFTs/EF1B"/>
</dbReference>
<protein>
    <recommendedName>
        <fullName evidence="4">Translation elongation factor EFTs/EF1B dimerisation domain-containing protein</fullName>
    </recommendedName>
</protein>
<dbReference type="Gene3D" id="3.30.479.20">
    <property type="entry name" value="Elongation factor Ts, dimerisation domain"/>
    <property type="match status" value="1"/>
</dbReference>
<dbReference type="InterPro" id="IPR036402">
    <property type="entry name" value="EF-Ts_dimer_sf"/>
</dbReference>
<dbReference type="SUPFAM" id="SSF54713">
    <property type="entry name" value="Elongation factor Ts (EF-Ts), dimerisation domain"/>
    <property type="match status" value="1"/>
</dbReference>
<feature type="non-terminal residue" evidence="5">
    <location>
        <position position="154"/>
    </location>
</feature>
<evidence type="ECO:0000256" key="3">
    <source>
        <dbReference type="ARBA" id="ARBA00022917"/>
    </source>
</evidence>
<dbReference type="InterPro" id="IPR009060">
    <property type="entry name" value="UBA-like_sf"/>
</dbReference>
<reference evidence="5" key="1">
    <citation type="submission" date="2018-05" db="EMBL/GenBank/DDBJ databases">
        <authorList>
            <person name="Lanie J.A."/>
            <person name="Ng W.-L."/>
            <person name="Kazmierczak K.M."/>
            <person name="Andrzejewski T.M."/>
            <person name="Davidsen T.M."/>
            <person name="Wayne K.J."/>
            <person name="Tettelin H."/>
            <person name="Glass J.I."/>
            <person name="Rusch D."/>
            <person name="Podicherti R."/>
            <person name="Tsui H.-C.T."/>
            <person name="Winkler M.E."/>
        </authorList>
    </citation>
    <scope>NUCLEOTIDE SEQUENCE</scope>
</reference>
<organism evidence="5">
    <name type="scientific">marine metagenome</name>
    <dbReference type="NCBI Taxonomy" id="408172"/>
    <lineage>
        <taxon>unclassified sequences</taxon>
        <taxon>metagenomes</taxon>
        <taxon>ecological metagenomes</taxon>
    </lineage>
</organism>
<dbReference type="FunFam" id="1.10.8.10:FF:000001">
    <property type="entry name" value="Elongation factor Ts"/>
    <property type="match status" value="1"/>
</dbReference>
<dbReference type="EMBL" id="UINC01061589">
    <property type="protein sequence ID" value="SVB87322.1"/>
    <property type="molecule type" value="Genomic_DNA"/>
</dbReference>
<feature type="non-terminal residue" evidence="5">
    <location>
        <position position="1"/>
    </location>
</feature>
<dbReference type="PANTHER" id="PTHR11741:SF0">
    <property type="entry name" value="ELONGATION FACTOR TS, MITOCHONDRIAL"/>
    <property type="match status" value="1"/>
</dbReference>
<name>A0A382HJJ8_9ZZZZ</name>
<dbReference type="InterPro" id="IPR018101">
    <property type="entry name" value="Transl_elong_Ts_CS"/>
</dbReference>
<feature type="domain" description="Translation elongation factor EFTs/EF1B dimerisation" evidence="4">
    <location>
        <begin position="56"/>
        <end position="120"/>
    </location>
</feature>
<sequence>VPASTTQLIRELRARTSAGVMDCKKALEESKGDVDKAESFLKEKGIASAAKKAGRETDQGLIDTYIHSGGRIGAMIEINCETDFVARTDDFVSLAHDIAMQVAAMSPEFLTVEDAAENDIVTEDKCLLSQPFIKDPSITIQDLINETIGKLGEN</sequence>
<dbReference type="GO" id="GO:0003746">
    <property type="term" value="F:translation elongation factor activity"/>
    <property type="evidence" value="ECO:0007669"/>
    <property type="project" value="UniProtKB-KW"/>
</dbReference>
<dbReference type="AlphaFoldDB" id="A0A382HJJ8"/>
<dbReference type="SUPFAM" id="SSF46934">
    <property type="entry name" value="UBA-like"/>
    <property type="match status" value="1"/>
</dbReference>